<protein>
    <submittedName>
        <fullName evidence="2">3',5'-cyclic AMP phosphodiesterase CpdA</fullName>
    </submittedName>
</protein>
<evidence type="ECO:0000313" key="3">
    <source>
        <dbReference type="Proteomes" id="UP000528457"/>
    </source>
</evidence>
<proteinExistence type="predicted"/>
<evidence type="ECO:0000313" key="2">
    <source>
        <dbReference type="EMBL" id="MBB6522554.1"/>
    </source>
</evidence>
<keyword evidence="3" id="KW-1185">Reference proteome</keyword>
<dbReference type="Pfam" id="PF00149">
    <property type="entry name" value="Metallophos"/>
    <property type="match status" value="1"/>
</dbReference>
<accession>A0A7X0JVH1</accession>
<dbReference type="InterPro" id="IPR004843">
    <property type="entry name" value="Calcineurin-like_PHP"/>
</dbReference>
<reference evidence="2 3" key="1">
    <citation type="submission" date="2020-08" db="EMBL/GenBank/DDBJ databases">
        <title>Genomic Encyclopedia of Type Strains, Phase IV (KMG-IV): sequencing the most valuable type-strain genomes for metagenomic binning, comparative biology and taxonomic classification.</title>
        <authorList>
            <person name="Goeker M."/>
        </authorList>
    </citation>
    <scope>NUCLEOTIDE SEQUENCE [LARGE SCALE GENOMIC DNA]</scope>
    <source>
        <strain evidence="2 3">DSM 22368</strain>
    </source>
</reference>
<name>A0A7X0JVH1_9GAMM</name>
<dbReference type="EMBL" id="JACHHT010000002">
    <property type="protein sequence ID" value="MBB6522554.1"/>
    <property type="molecule type" value="Genomic_DNA"/>
</dbReference>
<evidence type="ECO:0000259" key="1">
    <source>
        <dbReference type="Pfam" id="PF00149"/>
    </source>
</evidence>
<comment type="caution">
    <text evidence="2">The sequence shown here is derived from an EMBL/GenBank/DDBJ whole genome shotgun (WGS) entry which is preliminary data.</text>
</comment>
<dbReference type="InterPro" id="IPR029052">
    <property type="entry name" value="Metallo-depent_PP-like"/>
</dbReference>
<dbReference type="AlphaFoldDB" id="A0A7X0JVH1"/>
<gene>
    <name evidence="2" type="ORF">HNR48_002839</name>
</gene>
<organism evidence="2 3">
    <name type="scientific">Pseudoteredinibacter isoporae</name>
    <dbReference type="NCBI Taxonomy" id="570281"/>
    <lineage>
        <taxon>Bacteria</taxon>
        <taxon>Pseudomonadati</taxon>
        <taxon>Pseudomonadota</taxon>
        <taxon>Gammaproteobacteria</taxon>
        <taxon>Cellvibrionales</taxon>
        <taxon>Cellvibrionaceae</taxon>
        <taxon>Pseudoteredinibacter</taxon>
    </lineage>
</organism>
<dbReference type="RefSeq" id="WP_166845670.1">
    <property type="nucleotide sequence ID" value="NZ_JAAONY010000002.1"/>
</dbReference>
<dbReference type="Proteomes" id="UP000528457">
    <property type="component" value="Unassembled WGS sequence"/>
</dbReference>
<sequence length="637" mass="72802">MSAFTQAEQDVRVAFMPDIHFHNVYGDFQDKQFSGVKNPLNGKPATIRTMAAQLKSTRLFNESYFALRAALDDVVKRGVKFVALPGDFSDNGQPLHMRGLLKVLQYYERHHGLMFFAAPGNHDPVRPYTRPAGADDFLGRDGHPQAIYSPGSAACPRKGKARAGVICSEEVAELGYREIIGHLETMGFMPRPNYLHWETPFDYVSLKSKGPSNYGYKQALSKAELTQRQYQICQQKHEQKICQQQIDASYLVEPVPGLWLLSIDANVYVPESIDADGNVKSAGSGNAGYKAVLKHKPFLLDWIRDVAKRAEQQGKTLLSFSHFPMVEFYDNRSDLINTAFVPGSMQMQRRPGEEVSHQLAKTGLRVHIAGHMHINDTGLRRYSDGHYLLNIQAPSLAAYVPAYKLLSVKAGRKLDVKTIVLEDVPDFDQLFELYRFERRQLLVAGKPAWDASILDAKNYREFAKHHLHGLVEQRFLDNDWPNDIRQSMLHWNGLDLLSFNFLMLESETSKLEDWRASKAWQQARKLVKAFCKRQGMNCRDYERWRFKDFVHDLYRLRNADSLALDDIGQSRMNQYLFLSKAAKARLYTQASKPFNNAAYKDLLTRMAYIYDVFEGFSEGQASNHFELDLATGFVTRQ</sequence>
<dbReference type="GO" id="GO:0016787">
    <property type="term" value="F:hydrolase activity"/>
    <property type="evidence" value="ECO:0007669"/>
    <property type="project" value="InterPro"/>
</dbReference>
<dbReference type="SUPFAM" id="SSF56300">
    <property type="entry name" value="Metallo-dependent phosphatases"/>
    <property type="match status" value="1"/>
</dbReference>
<dbReference type="InParanoid" id="A0A7X0JVH1"/>
<feature type="domain" description="Calcineurin-like phosphoesterase" evidence="1">
    <location>
        <begin position="12"/>
        <end position="129"/>
    </location>
</feature>
<dbReference type="Gene3D" id="3.60.21.10">
    <property type="match status" value="2"/>
</dbReference>